<reference evidence="2 3" key="1">
    <citation type="submission" date="2017-05" db="EMBL/GenBank/DDBJ databases">
        <authorList>
            <person name="Varghese N."/>
            <person name="Submissions S."/>
        </authorList>
    </citation>
    <scope>NUCLEOTIDE SEQUENCE [LARGE SCALE GENOMIC DNA]</scope>
    <source>
        <strain evidence="2 3">DSM 19036</strain>
    </source>
</reference>
<dbReference type="Gene3D" id="3.30.70.1440">
    <property type="entry name" value="Multidrug efflux transporter AcrB pore domain"/>
    <property type="match status" value="1"/>
</dbReference>
<feature type="transmembrane region" description="Helical" evidence="1">
    <location>
        <begin position="949"/>
        <end position="968"/>
    </location>
</feature>
<feature type="transmembrane region" description="Helical" evidence="1">
    <location>
        <begin position="877"/>
        <end position="897"/>
    </location>
</feature>
<dbReference type="PANTHER" id="PTHR32063">
    <property type="match status" value="1"/>
</dbReference>
<name>A0A521AK22_9SPHI</name>
<feature type="transmembrane region" description="Helical" evidence="1">
    <location>
        <begin position="520"/>
        <end position="542"/>
    </location>
</feature>
<feature type="transmembrane region" description="Helical" evidence="1">
    <location>
        <begin position="457"/>
        <end position="479"/>
    </location>
</feature>
<feature type="transmembrane region" description="Helical" evidence="1">
    <location>
        <begin position="330"/>
        <end position="348"/>
    </location>
</feature>
<evidence type="ECO:0000313" key="2">
    <source>
        <dbReference type="EMBL" id="SMO35184.1"/>
    </source>
</evidence>
<keyword evidence="1" id="KW-1133">Transmembrane helix</keyword>
<accession>A0A521AK22</accession>
<evidence type="ECO:0000256" key="1">
    <source>
        <dbReference type="SAM" id="Phobius"/>
    </source>
</evidence>
<dbReference type="SUPFAM" id="SSF82714">
    <property type="entry name" value="Multidrug efflux transporter AcrB TolC docking domain, DN and DC subdomains"/>
    <property type="match status" value="2"/>
</dbReference>
<dbReference type="GO" id="GO:0042910">
    <property type="term" value="F:xenobiotic transmembrane transporter activity"/>
    <property type="evidence" value="ECO:0007669"/>
    <property type="project" value="TreeGrafter"/>
</dbReference>
<dbReference type="InterPro" id="IPR001036">
    <property type="entry name" value="Acrflvin-R"/>
</dbReference>
<dbReference type="Gene3D" id="3.30.70.1430">
    <property type="entry name" value="Multidrug efflux transporter AcrB pore domain"/>
    <property type="match status" value="2"/>
</dbReference>
<organism evidence="2 3">
    <name type="scientific">Pedobacter westerhofensis</name>
    <dbReference type="NCBI Taxonomy" id="425512"/>
    <lineage>
        <taxon>Bacteria</taxon>
        <taxon>Pseudomonadati</taxon>
        <taxon>Bacteroidota</taxon>
        <taxon>Sphingobacteriia</taxon>
        <taxon>Sphingobacteriales</taxon>
        <taxon>Sphingobacteriaceae</taxon>
        <taxon>Pedobacter</taxon>
    </lineage>
</organism>
<dbReference type="Gene3D" id="3.30.70.1320">
    <property type="entry name" value="Multidrug efflux transporter AcrB pore domain like"/>
    <property type="match status" value="1"/>
</dbReference>
<dbReference type="InterPro" id="IPR027463">
    <property type="entry name" value="AcrB_DN_DC_subdom"/>
</dbReference>
<keyword evidence="3" id="KW-1185">Reference proteome</keyword>
<dbReference type="PANTHER" id="PTHR32063:SF18">
    <property type="entry name" value="CATION EFFLUX SYSTEM PROTEIN"/>
    <property type="match status" value="1"/>
</dbReference>
<dbReference type="Gene3D" id="1.20.1640.10">
    <property type="entry name" value="Multidrug efflux transporter AcrB transmembrane domain"/>
    <property type="match status" value="2"/>
</dbReference>
<feature type="transmembrane region" description="Helical" evidence="1">
    <location>
        <begin position="974"/>
        <end position="995"/>
    </location>
</feature>
<dbReference type="Pfam" id="PF00873">
    <property type="entry name" value="ACR_tran"/>
    <property type="match status" value="1"/>
</dbReference>
<sequence>MNIPQFFIRNKQFTICIFLLIAFWGVQSFQQMPKTEDPIFPLPQYTITCIYPGATPSDIEQLVVNPLELQLGTLEDIEYIRTQINDGSAAIRVKFLQKVDVDKKFDEVQREVNKVKPDLPAGIKSIEVEQGSTSTVNILQYAIVSNDKPYAEMQLMAENMQIAIQKVKGIRDVVIDAYPQQQITVDIDLPKMAVNNITLPDINNAIKSESINLPGGYIDVAANRYNIRLGGDYKNVEQVKNTIIKATNGKIVFLKNIAVVTSGYEQNNYFARYNGDRAIFVSATQQDDSNIFTTTERVEQELKPFYQHKSIRVEKIFDQSLSVSHRLNNLYRDFIIAILLVLITLLPLGLRASYVVMFTIPTSIFIGIGLLYVTGYSLNQFSIVGLVIALGLLVDDSIIVVENIVTRLRKGESSEAAAVNGTNQLIRAIITVTVCILLSFMPLVTLQGSTGDFIRSMPLAVIYTMAGSLLVSVTLTPLLSKWLLQEKIGDNVFYRSIMKFNEGPFMRMLTFCMKWPKSTLAVAFAMVAAGFLLIRVVGVSFFPGSEKPQFLIDIAMPVESNIGQTNKVCLWIEEKLKKKDFIRSYATNVGKGNPRVYYNVSQSGQKANTAEILCFTRGEYDKDRMPAFLDSLRTEFSRYPGADIQVHEFMQGPGVGTPIEIRLFGDDIPKLKSIASTVENMLKHTPGTIDINNPLSQEKAEIKISINHEKALSLGVSIAEVTKTIRTTFAGISASEFTDDLGNNFSIVLTISNEAKNNFNVFKQIYVSSAAGRLIPLLQVANFELQNAPSSLQHYDKRRSVTITGYIKTGFLTSKVTAMAVDQVNKISFPPGFSYQAGGEAEKRNESFGGLSSALTVAIFGIIAVLILAFKGLRGTLIVASAIPLGVLGAIIALYLGGYSFSFTAFVGIITLIGLEVKNTIIIVDFTNQMRAAGHDKDEAIRLATEERFTPIFLTTMTAVFALVPLVIERSDFFSPLALVMIGGLLSSLLLTRFVEPVLYKLIMK</sequence>
<keyword evidence="1" id="KW-0812">Transmembrane</keyword>
<dbReference type="GO" id="GO:0005886">
    <property type="term" value="C:plasma membrane"/>
    <property type="evidence" value="ECO:0007669"/>
    <property type="project" value="TreeGrafter"/>
</dbReference>
<keyword evidence="1" id="KW-0472">Membrane</keyword>
<feature type="transmembrane region" description="Helical" evidence="1">
    <location>
        <begin position="425"/>
        <end position="445"/>
    </location>
</feature>
<dbReference type="EMBL" id="FXTN01000001">
    <property type="protein sequence ID" value="SMO35184.1"/>
    <property type="molecule type" value="Genomic_DNA"/>
</dbReference>
<proteinExistence type="predicted"/>
<dbReference type="Proteomes" id="UP000320300">
    <property type="component" value="Unassembled WGS sequence"/>
</dbReference>
<dbReference type="Gene3D" id="3.30.2090.10">
    <property type="entry name" value="Multidrug efflux transporter AcrB TolC docking domain, DN and DC subdomains"/>
    <property type="match status" value="2"/>
</dbReference>
<dbReference type="RefSeq" id="WP_142526384.1">
    <property type="nucleotide sequence ID" value="NZ_CBCSJO010000002.1"/>
</dbReference>
<feature type="transmembrane region" description="Helical" evidence="1">
    <location>
        <begin position="355"/>
        <end position="375"/>
    </location>
</feature>
<dbReference type="SUPFAM" id="SSF82693">
    <property type="entry name" value="Multidrug efflux transporter AcrB pore domain, PN1, PN2, PC1 and PC2 subdomains"/>
    <property type="match status" value="2"/>
</dbReference>
<feature type="transmembrane region" description="Helical" evidence="1">
    <location>
        <begin position="848"/>
        <end position="870"/>
    </location>
</feature>
<evidence type="ECO:0000313" key="3">
    <source>
        <dbReference type="Proteomes" id="UP000320300"/>
    </source>
</evidence>
<gene>
    <name evidence="2" type="ORF">SAMN06265348_101272</name>
</gene>
<dbReference type="SUPFAM" id="SSF82866">
    <property type="entry name" value="Multidrug efflux transporter AcrB transmembrane domain"/>
    <property type="match status" value="2"/>
</dbReference>
<dbReference type="AlphaFoldDB" id="A0A521AK22"/>
<feature type="transmembrane region" description="Helical" evidence="1">
    <location>
        <begin position="903"/>
        <end position="928"/>
    </location>
</feature>
<protein>
    <submittedName>
        <fullName evidence="2">Multidrug efflux pump subunit AcrB</fullName>
    </submittedName>
</protein>
<dbReference type="OrthoDB" id="9758234at2"/>
<feature type="transmembrane region" description="Helical" evidence="1">
    <location>
        <begin position="381"/>
        <end position="405"/>
    </location>
</feature>
<dbReference type="PRINTS" id="PR00702">
    <property type="entry name" value="ACRIFLAVINRP"/>
</dbReference>